<reference evidence="10" key="1">
    <citation type="journal article" date="2019" name="Int. J. Syst. Evol. Microbiol.">
        <title>The Global Catalogue of Microorganisms (GCM) 10K type strain sequencing project: providing services to taxonomists for standard genome sequencing and annotation.</title>
        <authorList>
            <consortium name="The Broad Institute Genomics Platform"/>
            <consortium name="The Broad Institute Genome Sequencing Center for Infectious Disease"/>
            <person name="Wu L."/>
            <person name="Ma J."/>
        </authorList>
    </citation>
    <scope>NUCLEOTIDE SEQUENCE [LARGE SCALE GENOMIC DNA]</scope>
    <source>
        <strain evidence="10">CCM 8391</strain>
    </source>
</reference>
<evidence type="ECO:0000313" key="9">
    <source>
        <dbReference type="EMBL" id="MFC5994806.1"/>
    </source>
</evidence>
<sequence>MVTVVSKPGAPIRGEAGKEARIDFPIGKAVGLLLAFGVMLAARFGPALPGLSAEGQVILGVFLWFVICLATDALPQAVVGVGAPLFAVVLGGVPIPMAFGAFSGDVFFLAFGAFVLVAAMIGSGLGKRIAFGIVAFVRSTRASRILGSLMGAGTLLHAVLPTVSETALFLPISRCLGEISDGQRSRPLDRAHSATVLTVAGLVPLFAGVFFLTAGVPNLVLTGLLKSSYGIEVTWLDWLVFNLPLWGLIPILFFIIRRWFRMSEVEVPNATTRLPQMRAELGPFSRPEIWTLVTVAVGFVLWVTEPLHHISTGMVSVIMALLLLAPWTGISFQQHGKHMMWQVLFLIGGAISMGDLLYKTGGVTWLADFLVGPITRSGLHHPVLVVLVLAFALHIARAGVLSGGAMAAAFVPLAIALAPALDLSVLPFSLILVNALNFAIFVPISAVAVLVAFEASGLKWGEMMRLGALISIVANVYLVLTQSLWMDLLGYPLR</sequence>
<evidence type="ECO:0000256" key="2">
    <source>
        <dbReference type="ARBA" id="ARBA00006772"/>
    </source>
</evidence>
<evidence type="ECO:0000256" key="6">
    <source>
        <dbReference type="ARBA" id="ARBA00023136"/>
    </source>
</evidence>
<feature type="transmembrane region" description="Helical" evidence="8">
    <location>
        <begin position="427"/>
        <end position="453"/>
    </location>
</feature>
<comment type="subcellular location">
    <subcellularLocation>
        <location evidence="1">Membrane</location>
        <topology evidence="1">Multi-pass membrane protein</topology>
    </subcellularLocation>
</comment>
<feature type="transmembrane region" description="Helical" evidence="8">
    <location>
        <begin position="310"/>
        <end position="327"/>
    </location>
</feature>
<dbReference type="Proteomes" id="UP001596302">
    <property type="component" value="Unassembled WGS sequence"/>
</dbReference>
<feature type="transmembrane region" description="Helical" evidence="8">
    <location>
        <begin position="81"/>
        <end position="99"/>
    </location>
</feature>
<feature type="transmembrane region" description="Helical" evidence="8">
    <location>
        <begin position="378"/>
        <end position="396"/>
    </location>
</feature>
<organism evidence="9 10">
    <name type="scientific">Pseudonocardia hispaniensis</name>
    <dbReference type="NCBI Taxonomy" id="904933"/>
    <lineage>
        <taxon>Bacteria</taxon>
        <taxon>Bacillati</taxon>
        <taxon>Actinomycetota</taxon>
        <taxon>Actinomycetes</taxon>
        <taxon>Pseudonocardiales</taxon>
        <taxon>Pseudonocardiaceae</taxon>
        <taxon>Pseudonocardia</taxon>
    </lineage>
</organism>
<keyword evidence="10" id="KW-1185">Reference proteome</keyword>
<evidence type="ECO:0000256" key="1">
    <source>
        <dbReference type="ARBA" id="ARBA00004141"/>
    </source>
</evidence>
<dbReference type="Pfam" id="PF00939">
    <property type="entry name" value="Na_sulph_symp"/>
    <property type="match status" value="1"/>
</dbReference>
<protein>
    <recommendedName>
        <fullName evidence="3">Sodium-dependent dicarboxylate transporter SdcS</fullName>
    </recommendedName>
    <alternativeName>
        <fullName evidence="7">Na(+)/dicarboxylate symporter</fullName>
    </alternativeName>
</protein>
<feature type="transmembrane region" description="Helical" evidence="8">
    <location>
        <begin position="287"/>
        <end position="304"/>
    </location>
</feature>
<name>A0ABW1J284_9PSEU</name>
<accession>A0ABW1J284</accession>
<evidence type="ECO:0000256" key="5">
    <source>
        <dbReference type="ARBA" id="ARBA00022989"/>
    </source>
</evidence>
<comment type="similarity">
    <text evidence="2">Belongs to the SLC13A/DASS transporter (TC 2.A.47) family. NADC subfamily.</text>
</comment>
<feature type="transmembrane region" description="Helical" evidence="8">
    <location>
        <begin position="26"/>
        <end position="45"/>
    </location>
</feature>
<feature type="transmembrane region" description="Helical" evidence="8">
    <location>
        <begin position="403"/>
        <end position="421"/>
    </location>
</feature>
<dbReference type="PANTHER" id="PTHR10283:SF82">
    <property type="entry name" value="SOLUTE CARRIER FAMILY 13 MEMBER 2"/>
    <property type="match status" value="1"/>
</dbReference>
<dbReference type="InterPro" id="IPR001898">
    <property type="entry name" value="SLC13A/DASS"/>
</dbReference>
<feature type="transmembrane region" description="Helical" evidence="8">
    <location>
        <begin position="106"/>
        <end position="125"/>
    </location>
</feature>
<comment type="caution">
    <text evidence="9">The sequence shown here is derived from an EMBL/GenBank/DDBJ whole genome shotgun (WGS) entry which is preliminary data.</text>
</comment>
<feature type="transmembrane region" description="Helical" evidence="8">
    <location>
        <begin position="191"/>
        <end position="215"/>
    </location>
</feature>
<evidence type="ECO:0000313" key="10">
    <source>
        <dbReference type="Proteomes" id="UP001596302"/>
    </source>
</evidence>
<dbReference type="PANTHER" id="PTHR10283">
    <property type="entry name" value="SOLUTE CARRIER FAMILY 13 MEMBER"/>
    <property type="match status" value="1"/>
</dbReference>
<keyword evidence="4 8" id="KW-0812">Transmembrane</keyword>
<dbReference type="EMBL" id="JBHSQW010000025">
    <property type="protein sequence ID" value="MFC5994806.1"/>
    <property type="molecule type" value="Genomic_DNA"/>
</dbReference>
<keyword evidence="5 8" id="KW-1133">Transmembrane helix</keyword>
<dbReference type="RefSeq" id="WP_379584826.1">
    <property type="nucleotide sequence ID" value="NZ_JBHSQW010000025.1"/>
</dbReference>
<proteinExistence type="inferred from homology"/>
<gene>
    <name evidence="9" type="ORF">ACFQE5_11345</name>
</gene>
<keyword evidence="6 8" id="KW-0472">Membrane</keyword>
<feature type="transmembrane region" description="Helical" evidence="8">
    <location>
        <begin position="339"/>
        <end position="358"/>
    </location>
</feature>
<feature type="transmembrane region" description="Helical" evidence="8">
    <location>
        <begin position="235"/>
        <end position="256"/>
    </location>
</feature>
<evidence type="ECO:0000256" key="8">
    <source>
        <dbReference type="SAM" id="Phobius"/>
    </source>
</evidence>
<feature type="transmembrane region" description="Helical" evidence="8">
    <location>
        <begin position="465"/>
        <end position="485"/>
    </location>
</feature>
<evidence type="ECO:0000256" key="3">
    <source>
        <dbReference type="ARBA" id="ARBA00020150"/>
    </source>
</evidence>
<feature type="transmembrane region" description="Helical" evidence="8">
    <location>
        <begin position="57"/>
        <end position="75"/>
    </location>
</feature>
<evidence type="ECO:0000256" key="7">
    <source>
        <dbReference type="ARBA" id="ARBA00031174"/>
    </source>
</evidence>
<evidence type="ECO:0000256" key="4">
    <source>
        <dbReference type="ARBA" id="ARBA00022692"/>
    </source>
</evidence>